<name>A0A9P8VUS6_9HYPO</name>
<evidence type="ECO:0000313" key="4">
    <source>
        <dbReference type="Proteomes" id="UP000777438"/>
    </source>
</evidence>
<dbReference type="EMBL" id="JAGPYM010000030">
    <property type="protein sequence ID" value="KAH6877263.1"/>
    <property type="molecule type" value="Genomic_DNA"/>
</dbReference>
<keyword evidence="4" id="KW-1185">Reference proteome</keyword>
<dbReference type="GO" id="GO:0031511">
    <property type="term" value="C:Mis6-Sim4 complex"/>
    <property type="evidence" value="ECO:0007669"/>
    <property type="project" value="InterPro"/>
</dbReference>
<dbReference type="PANTHER" id="PTHR42040">
    <property type="entry name" value="INNER KINETOCHORE SUBUNIT FTA4"/>
    <property type="match status" value="1"/>
</dbReference>
<organism evidence="3 4">
    <name type="scientific">Thelonectria olida</name>
    <dbReference type="NCBI Taxonomy" id="1576542"/>
    <lineage>
        <taxon>Eukaryota</taxon>
        <taxon>Fungi</taxon>
        <taxon>Dikarya</taxon>
        <taxon>Ascomycota</taxon>
        <taxon>Pezizomycotina</taxon>
        <taxon>Sordariomycetes</taxon>
        <taxon>Hypocreomycetidae</taxon>
        <taxon>Hypocreales</taxon>
        <taxon>Nectriaceae</taxon>
        <taxon>Thelonectria</taxon>
    </lineage>
</organism>
<dbReference type="InterPro" id="IPR025207">
    <property type="entry name" value="Sim4_Fta4"/>
</dbReference>
<protein>
    <submittedName>
        <fullName evidence="3">Kinetochore Sim4 complex subunit Fta4</fullName>
    </submittedName>
</protein>
<feature type="coiled-coil region" evidence="1">
    <location>
        <begin position="140"/>
        <end position="170"/>
    </location>
</feature>
<feature type="compositionally biased region" description="Polar residues" evidence="2">
    <location>
        <begin position="224"/>
        <end position="235"/>
    </location>
</feature>
<evidence type="ECO:0000313" key="3">
    <source>
        <dbReference type="EMBL" id="KAH6877263.1"/>
    </source>
</evidence>
<feature type="region of interest" description="Disordered" evidence="2">
    <location>
        <begin position="216"/>
        <end position="235"/>
    </location>
</feature>
<dbReference type="Proteomes" id="UP000777438">
    <property type="component" value="Unassembled WGS sequence"/>
</dbReference>
<evidence type="ECO:0000256" key="2">
    <source>
        <dbReference type="SAM" id="MobiDB-lite"/>
    </source>
</evidence>
<proteinExistence type="predicted"/>
<evidence type="ECO:0000256" key="1">
    <source>
        <dbReference type="SAM" id="Coils"/>
    </source>
</evidence>
<dbReference type="OrthoDB" id="21214at2759"/>
<accession>A0A9P8VUS6</accession>
<dbReference type="Pfam" id="PF13093">
    <property type="entry name" value="FTA4"/>
    <property type="match status" value="1"/>
</dbReference>
<sequence length="254" mass="28558">MASSSAPTIPQLKQAFLFRQITLLSQPLAPSRTWQAANDASDAPLPERAVDDALFTLNHSVTQHCRRVYAPQATRNISEQIDNVYAKEAERRFDTGLDDEVEGALGRDVDLTDHSTIEALPEAWISDKDITDYPMEAKRYADNVQRLAELDQQRKKLRDQVDRLKRLQAVVKPLETEDSGVGLQENLLTRGGPVEKELERMRILLARVGGRVNMLPEAEESGPPNVQVTSSESLQQARKRRVDEFLADNKVFPS</sequence>
<reference evidence="3 4" key="1">
    <citation type="journal article" date="2021" name="Nat. Commun.">
        <title>Genetic determinants of endophytism in the Arabidopsis root mycobiome.</title>
        <authorList>
            <person name="Mesny F."/>
            <person name="Miyauchi S."/>
            <person name="Thiergart T."/>
            <person name="Pickel B."/>
            <person name="Atanasova L."/>
            <person name="Karlsson M."/>
            <person name="Huettel B."/>
            <person name="Barry K.W."/>
            <person name="Haridas S."/>
            <person name="Chen C."/>
            <person name="Bauer D."/>
            <person name="Andreopoulos W."/>
            <person name="Pangilinan J."/>
            <person name="LaButti K."/>
            <person name="Riley R."/>
            <person name="Lipzen A."/>
            <person name="Clum A."/>
            <person name="Drula E."/>
            <person name="Henrissat B."/>
            <person name="Kohler A."/>
            <person name="Grigoriev I.V."/>
            <person name="Martin F.M."/>
            <person name="Hacquard S."/>
        </authorList>
    </citation>
    <scope>NUCLEOTIDE SEQUENCE [LARGE SCALE GENOMIC DNA]</scope>
    <source>
        <strain evidence="3 4">MPI-CAGE-CH-0241</strain>
    </source>
</reference>
<gene>
    <name evidence="3" type="ORF">B0T10DRAFT_188352</name>
</gene>
<dbReference type="PANTHER" id="PTHR42040:SF1">
    <property type="entry name" value="INNER KINETOCHORE SUBUNIT FTA4"/>
    <property type="match status" value="1"/>
</dbReference>
<comment type="caution">
    <text evidence="3">The sequence shown here is derived from an EMBL/GenBank/DDBJ whole genome shotgun (WGS) entry which is preliminary data.</text>
</comment>
<dbReference type="AlphaFoldDB" id="A0A9P8VUS6"/>
<keyword evidence="1" id="KW-0175">Coiled coil</keyword>